<dbReference type="InterPro" id="IPR009057">
    <property type="entry name" value="Homeodomain-like_sf"/>
</dbReference>
<proteinExistence type="predicted"/>
<dbReference type="GO" id="GO:0003700">
    <property type="term" value="F:DNA-binding transcription factor activity"/>
    <property type="evidence" value="ECO:0007669"/>
    <property type="project" value="InterPro"/>
</dbReference>
<dbReference type="InterPro" id="IPR020449">
    <property type="entry name" value="Tscrpt_reg_AraC-type_HTH"/>
</dbReference>
<dbReference type="AlphaFoldDB" id="A0A7U8GRI6"/>
<keyword evidence="3" id="KW-0010">Activator</keyword>
<protein>
    <submittedName>
        <fullName evidence="6">Hypothetical transcriptional regulator</fullName>
    </submittedName>
</protein>
<dbReference type="PANTHER" id="PTHR46796:SF2">
    <property type="entry name" value="TRANSCRIPTIONAL REGULATORY PROTEIN"/>
    <property type="match status" value="1"/>
</dbReference>
<keyword evidence="4" id="KW-0804">Transcription</keyword>
<keyword evidence="1" id="KW-0805">Transcription regulation</keyword>
<dbReference type="GO" id="GO:0043565">
    <property type="term" value="F:sequence-specific DNA binding"/>
    <property type="evidence" value="ECO:0007669"/>
    <property type="project" value="InterPro"/>
</dbReference>
<accession>A0A7U8GRI6</accession>
<dbReference type="InterPro" id="IPR050204">
    <property type="entry name" value="AraC_XylS_family_regulators"/>
</dbReference>
<evidence type="ECO:0000256" key="4">
    <source>
        <dbReference type="ARBA" id="ARBA00023163"/>
    </source>
</evidence>
<name>A0A7U8GRI6_NEPCE</name>
<keyword evidence="7" id="KW-1185">Reference proteome</keyword>
<organism evidence="6 7">
    <name type="scientific">Neptuniibacter caesariensis</name>
    <dbReference type="NCBI Taxonomy" id="207954"/>
    <lineage>
        <taxon>Bacteria</taxon>
        <taxon>Pseudomonadati</taxon>
        <taxon>Pseudomonadota</taxon>
        <taxon>Gammaproteobacteria</taxon>
        <taxon>Oceanospirillales</taxon>
        <taxon>Oceanospirillaceae</taxon>
        <taxon>Neptuniibacter</taxon>
    </lineage>
</organism>
<evidence type="ECO:0000256" key="3">
    <source>
        <dbReference type="ARBA" id="ARBA00023159"/>
    </source>
</evidence>
<dbReference type="PROSITE" id="PS00041">
    <property type="entry name" value="HTH_ARAC_FAMILY_1"/>
    <property type="match status" value="1"/>
</dbReference>
<dbReference type="InterPro" id="IPR003313">
    <property type="entry name" value="AraC-bd"/>
</dbReference>
<dbReference type="PANTHER" id="PTHR46796">
    <property type="entry name" value="HTH-TYPE TRANSCRIPTIONAL ACTIVATOR RHAS-RELATED"/>
    <property type="match status" value="1"/>
</dbReference>
<reference evidence="6 7" key="1">
    <citation type="submission" date="2006-02" db="EMBL/GenBank/DDBJ databases">
        <authorList>
            <person name="Pinhassi J."/>
            <person name="Pedros-Alio C."/>
            <person name="Ferriera S."/>
            <person name="Johnson J."/>
            <person name="Kravitz S."/>
            <person name="Halpern A."/>
            <person name="Remington K."/>
            <person name="Beeson K."/>
            <person name="Tran B."/>
            <person name="Rogers Y.-H."/>
            <person name="Friedman R."/>
            <person name="Venter J.C."/>
        </authorList>
    </citation>
    <scope>NUCLEOTIDE SEQUENCE [LARGE SCALE GENOMIC DNA]</scope>
    <source>
        <strain evidence="6 7">MED92</strain>
    </source>
</reference>
<keyword evidence="2" id="KW-0238">DNA-binding</keyword>
<dbReference type="InterPro" id="IPR018062">
    <property type="entry name" value="HTH_AraC-typ_CS"/>
</dbReference>
<dbReference type="SUPFAM" id="SSF51215">
    <property type="entry name" value="Regulatory protein AraC"/>
    <property type="match status" value="1"/>
</dbReference>
<evidence type="ECO:0000313" key="6">
    <source>
        <dbReference type="EMBL" id="EAR60386.1"/>
    </source>
</evidence>
<dbReference type="InterPro" id="IPR037923">
    <property type="entry name" value="HTH-like"/>
</dbReference>
<evidence type="ECO:0000256" key="1">
    <source>
        <dbReference type="ARBA" id="ARBA00023015"/>
    </source>
</evidence>
<dbReference type="SUPFAM" id="SSF46689">
    <property type="entry name" value="Homeodomain-like"/>
    <property type="match status" value="2"/>
</dbReference>
<evidence type="ECO:0000256" key="2">
    <source>
        <dbReference type="ARBA" id="ARBA00023125"/>
    </source>
</evidence>
<dbReference type="SMART" id="SM00342">
    <property type="entry name" value="HTH_ARAC"/>
    <property type="match status" value="1"/>
</dbReference>
<dbReference type="InterPro" id="IPR018060">
    <property type="entry name" value="HTH_AraC"/>
</dbReference>
<comment type="caution">
    <text evidence="6">The sequence shown here is derived from an EMBL/GenBank/DDBJ whole genome shotgun (WGS) entry which is preliminary data.</text>
</comment>
<dbReference type="Gene3D" id="1.10.10.60">
    <property type="entry name" value="Homeodomain-like"/>
    <property type="match status" value="2"/>
</dbReference>
<dbReference type="PRINTS" id="PR00032">
    <property type="entry name" value="HTHARAC"/>
</dbReference>
<dbReference type="OrthoDB" id="9809338at2"/>
<dbReference type="Pfam" id="PF12833">
    <property type="entry name" value="HTH_18"/>
    <property type="match status" value="1"/>
</dbReference>
<dbReference type="Proteomes" id="UP000002171">
    <property type="component" value="Unassembled WGS sequence"/>
</dbReference>
<dbReference type="EMBL" id="AAOW01000018">
    <property type="protein sequence ID" value="EAR60386.1"/>
    <property type="molecule type" value="Genomic_DNA"/>
</dbReference>
<feature type="domain" description="HTH araC/xylS-type" evidence="5">
    <location>
        <begin position="173"/>
        <end position="270"/>
    </location>
</feature>
<dbReference type="Pfam" id="PF02311">
    <property type="entry name" value="AraC_binding"/>
    <property type="match status" value="1"/>
</dbReference>
<dbReference type="PROSITE" id="PS01124">
    <property type="entry name" value="HTH_ARAC_FAMILY_2"/>
    <property type="match status" value="1"/>
</dbReference>
<evidence type="ECO:0000313" key="7">
    <source>
        <dbReference type="Proteomes" id="UP000002171"/>
    </source>
</evidence>
<gene>
    <name evidence="6" type="ORF">MED92_00939</name>
</gene>
<evidence type="ECO:0000259" key="5">
    <source>
        <dbReference type="PROSITE" id="PS01124"/>
    </source>
</evidence>
<sequence length="273" mass="31487">MAQNKTIFLARSQTLPFVEIKSANRSAACYHTHSHDEFSFGVIDTGCADYCNLNQRNHIGSGTTVTINPGDAHSCNPDQGEWSYRMLFVDTDWIGQLQQELFECQGIDYLPFPELYDNHSLSFQRFNKLYQALLAPDSALQAETYLIEFLKSHFAKGFKLSIDKDKRDNFHIRRVQELIMDQLDSNWSLDEFSEESGLSRYHLIRSFKDRYGQSPHAYQLDQRIKKAKALLQDGASLADTALQLGFSDQSHFQRNFKKRVALTPKQYQSFFNA</sequence>